<feature type="domain" description="LTD" evidence="3">
    <location>
        <begin position="384"/>
        <end position="550"/>
    </location>
</feature>
<dbReference type="InterPro" id="IPR051918">
    <property type="entry name" value="STPP_CPPED1"/>
</dbReference>
<dbReference type="PANTHER" id="PTHR43143:SF5">
    <property type="entry name" value="SECRETED PROTEIN"/>
    <property type="match status" value="1"/>
</dbReference>
<feature type="compositionally biased region" description="Basic and acidic residues" evidence="1">
    <location>
        <begin position="531"/>
        <end position="543"/>
    </location>
</feature>
<evidence type="ECO:0000256" key="2">
    <source>
        <dbReference type="SAM" id="SignalP"/>
    </source>
</evidence>
<dbReference type="SUPFAM" id="SSF74853">
    <property type="entry name" value="Lamin A/C globular tail domain"/>
    <property type="match status" value="3"/>
</dbReference>
<feature type="chain" id="PRO_5038335733" description="LTD domain-containing protein" evidence="2">
    <location>
        <begin position="29"/>
        <end position="1152"/>
    </location>
</feature>
<dbReference type="SUPFAM" id="SSF56300">
    <property type="entry name" value="Metallo-dependent phosphatases"/>
    <property type="match status" value="1"/>
</dbReference>
<keyword evidence="5" id="KW-1185">Reference proteome</keyword>
<dbReference type="EMBL" id="JAAGOB010000017">
    <property type="protein sequence ID" value="NED98199.1"/>
    <property type="molecule type" value="Genomic_DNA"/>
</dbReference>
<evidence type="ECO:0000256" key="1">
    <source>
        <dbReference type="SAM" id="MobiDB-lite"/>
    </source>
</evidence>
<dbReference type="Gene3D" id="3.60.21.10">
    <property type="match status" value="1"/>
</dbReference>
<dbReference type="InterPro" id="IPR001322">
    <property type="entry name" value="Lamin_tail_dom"/>
</dbReference>
<feature type="region of interest" description="Disordered" evidence="1">
    <location>
        <begin position="531"/>
        <end position="563"/>
    </location>
</feature>
<keyword evidence="2" id="KW-0732">Signal</keyword>
<protein>
    <recommendedName>
        <fullName evidence="3">LTD domain-containing protein</fullName>
    </recommendedName>
</protein>
<evidence type="ECO:0000313" key="5">
    <source>
        <dbReference type="Proteomes" id="UP000469185"/>
    </source>
</evidence>
<feature type="region of interest" description="Disordered" evidence="1">
    <location>
        <begin position="331"/>
        <end position="405"/>
    </location>
</feature>
<feature type="domain" description="LTD" evidence="3">
    <location>
        <begin position="195"/>
        <end position="323"/>
    </location>
</feature>
<proteinExistence type="predicted"/>
<comment type="caution">
    <text evidence="4">The sequence shown here is derived from an EMBL/GenBank/DDBJ whole genome shotgun (WGS) entry which is preliminary data.</text>
</comment>
<dbReference type="PANTHER" id="PTHR43143">
    <property type="entry name" value="METALLOPHOSPHOESTERASE, CALCINEURIN SUPERFAMILY"/>
    <property type="match status" value="1"/>
</dbReference>
<organism evidence="4 5">
    <name type="scientific">Phytoactinopolyspora alkaliphila</name>
    <dbReference type="NCBI Taxonomy" id="1783498"/>
    <lineage>
        <taxon>Bacteria</taxon>
        <taxon>Bacillati</taxon>
        <taxon>Actinomycetota</taxon>
        <taxon>Actinomycetes</taxon>
        <taxon>Jiangellales</taxon>
        <taxon>Jiangellaceae</taxon>
        <taxon>Phytoactinopolyspora</taxon>
    </lineage>
</organism>
<evidence type="ECO:0000259" key="3">
    <source>
        <dbReference type="PROSITE" id="PS51841"/>
    </source>
</evidence>
<dbReference type="InterPro" id="IPR036415">
    <property type="entry name" value="Lamin_tail_dom_sf"/>
</dbReference>
<sequence>MPRYRPLTATILATAVVAAPVLVLPTVAAPTVAAPTPPEAEVLISELANGGPGGSNDSFIELANFGADPVDLNGWRIYHCGASGSRGGSPLVPPLSGVTLDPGQTFVIAHRNSTIADLADATFSTALADDAFGAWLEDGDATLIDRIAVSPASRDSICGPPVPSNLDYHRGQSYQRTTVTGDVTADFIRAGRTPQAPNVDSTDPGVQPGGVAFTEIAGGGPGGDADEFVELANLGDDEVDVSGWRLYVCTPLGARNSDGLLATIPGGTMLRPGDPLVVAHQSVDVPDGVATLTYDDARLAEEGFGVLLEDAEGVVTDAVGIYETDAVYEPANDSPCTQGEALPNRLDYGSDHTYQRTGRTGDNAADFVISTRTPGDAEAGPEAEPPAESRETPVRLSEFAHGGPGGDTDQFVELANHGAEPVAMDGWTIDQCLPNGRRALTPLLEIGTAILDPGETFLAVLDGSALYDEGGYDAVYGTALDPDGYGLIVRDGQDRVVDRAGAYFATYSPCTDGVSLINFLETAKGDSFQRHQDTTDNVKDFVPADRTPGELAEGLRAPHDIPAEDLEPVDVAPDARPEAPALLAPEPGSDAPGNEVDLSALAGHTAGESVDVSFRGGARLAVVENAANVFSGVSDEAPPAARRLPGESRMPGAALLRGDVVDPIVSEATEGFPYQRFEVVVRGSVPDTFDVAWSGSSTSANELQLYVWNHAESGWELLDAAAGRDGGDITLTGTVDASSAARGRVINVLVQDGPATRPAFGDDGAEPDHAFADPGEYDFALGMLPDPQELTQHYRDVHADKIQWLVQNQDARKIAYTAHVGDIVQNWMWGTHMEGRGRDEFQFASDIMAVLEDAGHPYGILPGNHDNKWGRDSALYNEYFPPSRFEEFPWYGESWRPGDNASHYDEFEVQGAKFLVVNIGYVHYFDRDEVLGWAHDVIAAHPEHNVIVSAHEYLNRAGVPTNPENDRWTSLGERIWDEVVRPNENVFFVMAGHVVGVAYAVKHDVDGVEGRMVTEMLANYQGYAKDGERNTGFLRLLQIDIDSKTMAVNTYSPTLDQHNAGEYWPQGGYTDGDDEFIVPFAMNDVYAKRVSTSAFGLASVGREPIATVRSAAGETATATWSGLESGTRYLWFADAEDTAGRSARSGLGGFTS</sequence>
<dbReference type="InterPro" id="IPR029052">
    <property type="entry name" value="Metallo-depent_PP-like"/>
</dbReference>
<accession>A0A6N9YTQ8</accession>
<dbReference type="RefSeq" id="WP_163820988.1">
    <property type="nucleotide sequence ID" value="NZ_JAAGOB010000017.1"/>
</dbReference>
<feature type="domain" description="LTD" evidence="3">
    <location>
        <begin position="28"/>
        <end position="153"/>
    </location>
</feature>
<dbReference type="PROSITE" id="PS51841">
    <property type="entry name" value="LTD"/>
    <property type="match status" value="3"/>
</dbReference>
<dbReference type="AlphaFoldDB" id="A0A6N9YTQ8"/>
<evidence type="ECO:0000313" key="4">
    <source>
        <dbReference type="EMBL" id="NED98199.1"/>
    </source>
</evidence>
<reference evidence="4 5" key="1">
    <citation type="submission" date="2020-02" db="EMBL/GenBank/DDBJ databases">
        <authorList>
            <person name="Li X.-J."/>
            <person name="Feng X.-M."/>
        </authorList>
    </citation>
    <scope>NUCLEOTIDE SEQUENCE [LARGE SCALE GENOMIC DNA]</scope>
    <source>
        <strain evidence="4 5">CGMCC 4.7225</strain>
    </source>
</reference>
<feature type="signal peptide" evidence="2">
    <location>
        <begin position="1"/>
        <end position="28"/>
    </location>
</feature>
<dbReference type="Pfam" id="PF00932">
    <property type="entry name" value="LTD"/>
    <property type="match status" value="2"/>
</dbReference>
<name>A0A6N9YTQ8_9ACTN</name>
<dbReference type="Proteomes" id="UP000469185">
    <property type="component" value="Unassembled WGS sequence"/>
</dbReference>
<gene>
    <name evidence="4" type="ORF">G1H11_23135</name>
</gene>